<accession>A0A5N5WXQ8</accession>
<dbReference type="Proteomes" id="UP000326565">
    <property type="component" value="Unassembled WGS sequence"/>
</dbReference>
<name>A0A5N5WXQ8_9EURO</name>
<organism evidence="1 2">
    <name type="scientific">Aspergillus leporis</name>
    <dbReference type="NCBI Taxonomy" id="41062"/>
    <lineage>
        <taxon>Eukaryota</taxon>
        <taxon>Fungi</taxon>
        <taxon>Dikarya</taxon>
        <taxon>Ascomycota</taxon>
        <taxon>Pezizomycotina</taxon>
        <taxon>Eurotiomycetes</taxon>
        <taxon>Eurotiomycetidae</taxon>
        <taxon>Eurotiales</taxon>
        <taxon>Aspergillaceae</taxon>
        <taxon>Aspergillus</taxon>
        <taxon>Aspergillus subgen. Circumdati</taxon>
    </lineage>
</organism>
<reference evidence="1 2" key="1">
    <citation type="submission" date="2019-04" db="EMBL/GenBank/DDBJ databases">
        <title>Friends and foes A comparative genomics study of 23 Aspergillus species from section Flavi.</title>
        <authorList>
            <consortium name="DOE Joint Genome Institute"/>
            <person name="Kjaerbolling I."/>
            <person name="Vesth T."/>
            <person name="Frisvad J.C."/>
            <person name="Nybo J.L."/>
            <person name="Theobald S."/>
            <person name="Kildgaard S."/>
            <person name="Isbrandt T."/>
            <person name="Kuo A."/>
            <person name="Sato A."/>
            <person name="Lyhne E.K."/>
            <person name="Kogle M.E."/>
            <person name="Wiebenga A."/>
            <person name="Kun R.S."/>
            <person name="Lubbers R.J."/>
            <person name="Makela M.R."/>
            <person name="Barry K."/>
            <person name="Chovatia M."/>
            <person name="Clum A."/>
            <person name="Daum C."/>
            <person name="Haridas S."/>
            <person name="He G."/>
            <person name="LaButti K."/>
            <person name="Lipzen A."/>
            <person name="Mondo S."/>
            <person name="Riley R."/>
            <person name="Salamov A."/>
            <person name="Simmons B.A."/>
            <person name="Magnuson J.K."/>
            <person name="Henrissat B."/>
            <person name="Mortensen U.H."/>
            <person name="Larsen T.O."/>
            <person name="Devries R.P."/>
            <person name="Grigoriev I.V."/>
            <person name="Machida M."/>
            <person name="Baker S.E."/>
            <person name="Andersen M.R."/>
        </authorList>
    </citation>
    <scope>NUCLEOTIDE SEQUENCE [LARGE SCALE GENOMIC DNA]</scope>
    <source>
        <strain evidence="1 2">CBS 151.66</strain>
    </source>
</reference>
<dbReference type="AlphaFoldDB" id="A0A5N5WXQ8"/>
<dbReference type="Gene3D" id="3.40.50.2000">
    <property type="entry name" value="Glycogen Phosphorylase B"/>
    <property type="match status" value="2"/>
</dbReference>
<dbReference type="SUPFAM" id="SSF53756">
    <property type="entry name" value="UDP-Glycosyltransferase/glycogen phosphorylase"/>
    <property type="match status" value="1"/>
</dbReference>
<evidence type="ECO:0000313" key="1">
    <source>
        <dbReference type="EMBL" id="KAB8073336.1"/>
    </source>
</evidence>
<gene>
    <name evidence="1" type="ORF">BDV29DRAFT_157728</name>
</gene>
<dbReference type="PANTHER" id="PTHR48050:SF27">
    <property type="entry name" value="GLUCOSYLTRANSFERASE, PUTATIVE (AFU_ORTHOLOGUE AFUA_7G04880)-RELATED"/>
    <property type="match status" value="1"/>
</dbReference>
<sequence length="368" mass="41826">MASNDHMEEMMPRDIDWDSNFMRSFSKLYTDPTLRRPATPSPEYSELPTQAADATTRYLGHLPKYPEPVIENEKLWNIKLNIVIQAVGSRGDVQPFIVSESNLCGTDIVCDWLLMNPGLIPSMKSLRAGEIRRKRIMIRDICFYHRQPTQLCARSLRPSIKHPSTSDVYYALEWYKDFSTPAGKLEERRCRPKLQILCPMMLSTGLHGNVGDVINQWRKELDLDEVAMFEGPYLAEILRIPFTYCWSPALVPKPSDLPSYIDVCSFFFRDSPQYEPPADLQAFLASGLLPSYIGFGSIVLEDPERITATIINAVIAAGVRATVSKGWSNLGGTNNNNFYFIGDCPHEWLFQHVVKFSKGDSCSLIWKI</sequence>
<proteinExistence type="predicted"/>
<keyword evidence="2" id="KW-1185">Reference proteome</keyword>
<dbReference type="PANTHER" id="PTHR48050">
    <property type="entry name" value="STEROL 3-BETA-GLUCOSYLTRANSFERASE"/>
    <property type="match status" value="1"/>
</dbReference>
<dbReference type="OrthoDB" id="5425426at2759"/>
<protein>
    <submittedName>
        <fullName evidence="1">Uncharacterized protein</fullName>
    </submittedName>
</protein>
<dbReference type="InterPro" id="IPR050426">
    <property type="entry name" value="Glycosyltransferase_28"/>
</dbReference>
<dbReference type="EMBL" id="ML732229">
    <property type="protein sequence ID" value="KAB8073336.1"/>
    <property type="molecule type" value="Genomic_DNA"/>
</dbReference>
<evidence type="ECO:0000313" key="2">
    <source>
        <dbReference type="Proteomes" id="UP000326565"/>
    </source>
</evidence>